<dbReference type="InterPro" id="IPR039496">
    <property type="entry name" value="CCDC92/74_N"/>
</dbReference>
<evidence type="ECO:0000313" key="5">
    <source>
        <dbReference type="Proteomes" id="UP000747542"/>
    </source>
</evidence>
<feature type="domain" description="CCDC92/74 N-terminal" evidence="3">
    <location>
        <begin position="136"/>
        <end position="176"/>
    </location>
</feature>
<proteinExistence type="predicted"/>
<organism evidence="4 5">
    <name type="scientific">Homarus americanus</name>
    <name type="common">American lobster</name>
    <dbReference type="NCBI Taxonomy" id="6706"/>
    <lineage>
        <taxon>Eukaryota</taxon>
        <taxon>Metazoa</taxon>
        <taxon>Ecdysozoa</taxon>
        <taxon>Arthropoda</taxon>
        <taxon>Crustacea</taxon>
        <taxon>Multicrustacea</taxon>
        <taxon>Malacostraca</taxon>
        <taxon>Eumalacostraca</taxon>
        <taxon>Eucarida</taxon>
        <taxon>Decapoda</taxon>
        <taxon>Pleocyemata</taxon>
        <taxon>Astacidea</taxon>
        <taxon>Nephropoidea</taxon>
        <taxon>Nephropidae</taxon>
        <taxon>Homarus</taxon>
    </lineage>
</organism>
<keyword evidence="5" id="KW-1185">Reference proteome</keyword>
<comment type="caution">
    <text evidence="4">The sequence shown here is derived from an EMBL/GenBank/DDBJ whole genome shotgun (WGS) entry which is preliminary data.</text>
</comment>
<evidence type="ECO:0000256" key="1">
    <source>
        <dbReference type="SAM" id="Coils"/>
    </source>
</evidence>
<evidence type="ECO:0000259" key="3">
    <source>
        <dbReference type="Pfam" id="PF14916"/>
    </source>
</evidence>
<gene>
    <name evidence="4" type="primary">Ccdc92-L</name>
    <name evidence="4" type="ORF">Hamer_G010100</name>
</gene>
<feature type="compositionally biased region" description="Polar residues" evidence="2">
    <location>
        <begin position="293"/>
        <end position="306"/>
    </location>
</feature>
<accession>A0A8J5K092</accession>
<sequence length="427" mass="48334">MACGSVFATESQLGRDLTVLDPTRNDLTSDLSRKARDSPPNSRSTSYSDLDYRVRSDLDYCVRSDLDYRVRSDLDYRVRSDLDYRVRSDLDYRVLSDLDYRVRSDLDYRVRCDLDYRIQSDLDYRIRSDNIVVGGSVHEAVRFLQAEHEAVLQGLHHQVQLLQQRCDDLQFEAHLRHVTLTDEETWRANVAELNKLLDERTQRVVQLEQQLANQQKLSEEEQEQHRWRELQMQQQVEAGERRVADLRGEVHRLRAQVRDLRVYSSALRTVGARATSSRTTSRSSNTTALRPLSRNSRASVGSQESLESCGPRSLGSEDGEAGSWRGARLGGGTSTISARTSRSGRVPLNPTPRNSNFSLPPTLVSPPPSLPPLASLPHPRPTSSNVVLPPIATSQSVSRHVRRQLRLGSAPVLDIDRNDPRPHRDAA</sequence>
<feature type="region of interest" description="Disordered" evidence="2">
    <location>
        <begin position="28"/>
        <end position="48"/>
    </location>
</feature>
<protein>
    <submittedName>
        <fullName evidence="4">Coiled-coil domain-containing protein 92-like</fullName>
    </submittedName>
</protein>
<dbReference type="EMBL" id="JAHLQT010021257">
    <property type="protein sequence ID" value="KAG7167717.1"/>
    <property type="molecule type" value="Genomic_DNA"/>
</dbReference>
<name>A0A8J5K092_HOMAM</name>
<evidence type="ECO:0000313" key="4">
    <source>
        <dbReference type="EMBL" id="KAG7167717.1"/>
    </source>
</evidence>
<dbReference type="Proteomes" id="UP000747542">
    <property type="component" value="Unassembled WGS sequence"/>
</dbReference>
<feature type="coiled-coil region" evidence="1">
    <location>
        <begin position="152"/>
        <end position="256"/>
    </location>
</feature>
<feature type="compositionally biased region" description="Basic and acidic residues" evidence="2">
    <location>
        <begin position="414"/>
        <end position="427"/>
    </location>
</feature>
<feature type="compositionally biased region" description="Polar residues" evidence="2">
    <location>
        <begin position="39"/>
        <end position="48"/>
    </location>
</feature>
<dbReference type="Pfam" id="PF14916">
    <property type="entry name" value="CCDC92"/>
    <property type="match status" value="1"/>
</dbReference>
<feature type="region of interest" description="Disordered" evidence="2">
    <location>
        <begin position="269"/>
        <end position="427"/>
    </location>
</feature>
<dbReference type="AlphaFoldDB" id="A0A8J5K092"/>
<feature type="compositionally biased region" description="Polar residues" evidence="2">
    <location>
        <begin position="334"/>
        <end position="343"/>
    </location>
</feature>
<feature type="compositionally biased region" description="Polar residues" evidence="2">
    <location>
        <begin position="382"/>
        <end position="398"/>
    </location>
</feature>
<keyword evidence="1" id="KW-0175">Coiled coil</keyword>
<evidence type="ECO:0000256" key="2">
    <source>
        <dbReference type="SAM" id="MobiDB-lite"/>
    </source>
</evidence>
<feature type="compositionally biased region" description="Low complexity" evidence="2">
    <location>
        <begin position="272"/>
        <end position="288"/>
    </location>
</feature>
<reference evidence="4" key="1">
    <citation type="journal article" date="2021" name="Sci. Adv.">
        <title>The American lobster genome reveals insights on longevity, neural, and immune adaptations.</title>
        <authorList>
            <person name="Polinski J.M."/>
            <person name="Zimin A.V."/>
            <person name="Clark K.F."/>
            <person name="Kohn A.B."/>
            <person name="Sadowski N."/>
            <person name="Timp W."/>
            <person name="Ptitsyn A."/>
            <person name="Khanna P."/>
            <person name="Romanova D.Y."/>
            <person name="Williams P."/>
            <person name="Greenwood S.J."/>
            <person name="Moroz L.L."/>
            <person name="Walt D.R."/>
            <person name="Bodnar A.G."/>
        </authorList>
    </citation>
    <scope>NUCLEOTIDE SEQUENCE</scope>
    <source>
        <strain evidence="4">GMGI-L3</strain>
    </source>
</reference>